<feature type="transmembrane region" description="Helical" evidence="1">
    <location>
        <begin position="6"/>
        <end position="26"/>
    </location>
</feature>
<sequence length="157" mass="18258">MELSTQIRTFLLIVTTGIVLGILFDTYRVLRRRFRPPWLVTSLTDLLYCLLASAIAFTALLAGNWGELRFYVYIALLVGIIAYYRLVSQYVMKFIMALLLLITKLCHLTKLAVAFTIIKPVVFVTRTALWPFRFIGRKYSAWYKRRRPPPPEEIPPL</sequence>
<reference evidence="2" key="1">
    <citation type="submission" date="2016-08" db="EMBL/GenBank/DDBJ databases">
        <authorList>
            <person name="Seilhamer J.J."/>
        </authorList>
    </citation>
    <scope>NUCLEOTIDE SEQUENCE</scope>
    <source>
        <strain evidence="2">86</strain>
    </source>
</reference>
<gene>
    <name evidence="2" type="ORF">KL86SPO_40367</name>
</gene>
<keyword evidence="1" id="KW-0472">Membrane</keyword>
<dbReference type="Pfam" id="PF09578">
    <property type="entry name" value="Spore_YabQ"/>
    <property type="match status" value="1"/>
</dbReference>
<accession>A0A212LWI2</accession>
<organism evidence="2">
    <name type="scientific">uncultured Sporomusa sp</name>
    <dbReference type="NCBI Taxonomy" id="307249"/>
    <lineage>
        <taxon>Bacteria</taxon>
        <taxon>Bacillati</taxon>
        <taxon>Bacillota</taxon>
        <taxon>Negativicutes</taxon>
        <taxon>Selenomonadales</taxon>
        <taxon>Sporomusaceae</taxon>
        <taxon>Sporomusa</taxon>
        <taxon>environmental samples</taxon>
    </lineage>
</organism>
<proteinExistence type="predicted"/>
<dbReference type="NCBIfam" id="TIGR02893">
    <property type="entry name" value="spore_yabQ"/>
    <property type="match status" value="1"/>
</dbReference>
<dbReference type="AlphaFoldDB" id="A0A212LWI2"/>
<keyword evidence="1" id="KW-0812">Transmembrane</keyword>
<dbReference type="RefSeq" id="WP_075752675.1">
    <property type="nucleotide sequence ID" value="NZ_LT608335.1"/>
</dbReference>
<dbReference type="InterPro" id="IPR019074">
    <property type="entry name" value="YabQ"/>
</dbReference>
<evidence type="ECO:0000313" key="2">
    <source>
        <dbReference type="EMBL" id="SCM81882.1"/>
    </source>
</evidence>
<protein>
    <submittedName>
        <fullName evidence="2">Spore cortex biosynthesis protein</fullName>
    </submittedName>
</protein>
<feature type="transmembrane region" description="Helical" evidence="1">
    <location>
        <begin position="38"/>
        <end position="62"/>
    </location>
</feature>
<dbReference type="EMBL" id="FMJE01000004">
    <property type="protein sequence ID" value="SCM81882.1"/>
    <property type="molecule type" value="Genomic_DNA"/>
</dbReference>
<keyword evidence="1" id="KW-1133">Transmembrane helix</keyword>
<feature type="transmembrane region" description="Helical" evidence="1">
    <location>
        <begin position="68"/>
        <end position="87"/>
    </location>
</feature>
<name>A0A212LWI2_9FIRM</name>
<evidence type="ECO:0000256" key="1">
    <source>
        <dbReference type="SAM" id="Phobius"/>
    </source>
</evidence>